<reference evidence="3" key="2">
    <citation type="journal article" date="2021" name="Sci. Rep.">
        <title>The distribution of antibiotic resistance genes in chicken gut microbiota commensals.</title>
        <authorList>
            <person name="Juricova H."/>
            <person name="Matiasovicova J."/>
            <person name="Kubasova T."/>
            <person name="Cejkova D."/>
            <person name="Rychlik I."/>
        </authorList>
    </citation>
    <scope>NUCLEOTIDE SEQUENCE</scope>
    <source>
        <strain evidence="3">An836</strain>
    </source>
</reference>
<dbReference type="Proteomes" id="UP000718821">
    <property type="component" value="Unassembled WGS sequence"/>
</dbReference>
<comment type="caution">
    <text evidence="3">The sequence shown here is derived from an EMBL/GenBank/DDBJ whole genome shotgun (WGS) entry which is preliminary data.</text>
</comment>
<feature type="region of interest" description="Disordered" evidence="1">
    <location>
        <begin position="632"/>
        <end position="719"/>
    </location>
</feature>
<feature type="compositionally biased region" description="Low complexity" evidence="1">
    <location>
        <begin position="657"/>
        <end position="696"/>
    </location>
</feature>
<feature type="transmembrane region" description="Helical" evidence="2">
    <location>
        <begin position="25"/>
        <end position="53"/>
    </location>
</feature>
<keyword evidence="2" id="KW-1133">Transmembrane helix</keyword>
<proteinExistence type="predicted"/>
<gene>
    <name evidence="3" type="ORF">H7U32_05755</name>
</gene>
<evidence type="ECO:0000256" key="2">
    <source>
        <dbReference type="SAM" id="Phobius"/>
    </source>
</evidence>
<keyword evidence="2" id="KW-0472">Membrane</keyword>
<dbReference type="AlphaFoldDB" id="A0A939B8F5"/>
<dbReference type="EMBL" id="JACLYU010000009">
    <property type="protein sequence ID" value="MBM6699827.1"/>
    <property type="molecule type" value="Genomic_DNA"/>
</dbReference>
<feature type="compositionally biased region" description="Polar residues" evidence="1">
    <location>
        <begin position="632"/>
        <end position="641"/>
    </location>
</feature>
<keyword evidence="4" id="KW-1185">Reference proteome</keyword>
<protein>
    <submittedName>
        <fullName evidence="3">DUF4012 domain-containing protein</fullName>
    </submittedName>
</protein>
<accession>A0A939B8F5</accession>
<reference evidence="3" key="1">
    <citation type="submission" date="2020-08" db="EMBL/GenBank/DDBJ databases">
        <authorList>
            <person name="Cejkova D."/>
            <person name="Kubasova T."/>
            <person name="Jahodarova E."/>
            <person name="Rychlik I."/>
        </authorList>
    </citation>
    <scope>NUCLEOTIDE SEQUENCE</scope>
    <source>
        <strain evidence="3">An836</strain>
    </source>
</reference>
<organism evidence="3 4">
    <name type="scientific">Bifidobacterium pullorum subsp. saeculare</name>
    <dbReference type="NCBI Taxonomy" id="78257"/>
    <lineage>
        <taxon>Bacteria</taxon>
        <taxon>Bacillati</taxon>
        <taxon>Actinomycetota</taxon>
        <taxon>Actinomycetes</taxon>
        <taxon>Bifidobacteriales</taxon>
        <taxon>Bifidobacteriaceae</taxon>
        <taxon>Bifidobacterium</taxon>
    </lineage>
</organism>
<evidence type="ECO:0000256" key="1">
    <source>
        <dbReference type="SAM" id="MobiDB-lite"/>
    </source>
</evidence>
<feature type="compositionally biased region" description="Gly residues" evidence="1">
    <location>
        <begin position="697"/>
        <end position="710"/>
    </location>
</feature>
<dbReference type="RefSeq" id="WP_204468866.1">
    <property type="nucleotide sequence ID" value="NZ_JACLYU010000009.1"/>
</dbReference>
<evidence type="ECO:0000313" key="4">
    <source>
        <dbReference type="Proteomes" id="UP000718821"/>
    </source>
</evidence>
<name>A0A939B8F5_9BIFI</name>
<dbReference type="InterPro" id="IPR025101">
    <property type="entry name" value="DUF4012"/>
</dbReference>
<keyword evidence="2" id="KW-0812">Transmembrane</keyword>
<dbReference type="Pfam" id="PF13196">
    <property type="entry name" value="DUF4012"/>
    <property type="match status" value="1"/>
</dbReference>
<evidence type="ECO:0000313" key="3">
    <source>
        <dbReference type="EMBL" id="MBM6699827.1"/>
    </source>
</evidence>
<sequence>MRISPRHIKYKGHRQLADARRTGRIVLGAVSVVAGLLLAVVLVFGASVAAMLWQANRMIDAANNLANTALGCGGSGDISKDSHHLVEATRQLRDELDQPQWTFLRDHTSYGSDITAARTTLDAVGELVDGPFTDMMDLAHRLSGFSLQDKTVDMSALMDMPGIVRTARSDIHTQLKRLKKLERPSIGKVAQLVDTGISGLQTVDDMLDGYDELIDLVPQLLGANGERTYLVAVQNPAELRSAGGMVGTYTAITADQGMVEIGDFDTTGGWQNPDAPFDEANAQEAAIYGAQVYRWPQTTTVNPNFPRAAVTFKNLWQMQPGNEGTQVDGVLMVDPVFLQSMVEATGAVTLDDGKVLDGSNTLRFFERDLYIDHPDFDDQNEYVSKAAKEIMNHVLSGVNASNASNLLKALRQTTESAHFKLWMAQQPEFDALVQTGLIDANAAGALPDDPSKPVAGIYLTEAHASKLDWYLQTDITVTRTCDGNLNAWNRRLTDQLDAPTRSTALAAVPTSSLGEEYTVVFTVRNTLTEQQVKDLPGFVTGTAAEEIAEGYKAGEMGLRLVLTAPAGGAITSIAYDHAELVANGMLDEHQILNVRLRNLPAGKQETIAFTVRTAAGVSSLLDVTTTPIINETGIHTGSNGAVTDACTGQPAKPRATAPADGQSGAQGGAQTPADGQGTADPGAAADPNAQGDAAQGGTSGEAAQGGGSTGGSSPADVLGSLSTLKDQLSCPVDIRKLL</sequence>